<name>A0A1B0ZSW1_9RHOB</name>
<sequence>MTEHGAGPEDQPLPDGGWSEEIETLRGACVIPPVDSALVQKAGVLTASGDYCAKAALWRKYRPITVQPDPPSEVNATLPGRWLWGGVLWAHFGHFLVESSSRLWALPHLDQPVDGILFIPKRPAVGDETRGFQREFINLFAPGLPIRVAAEPTRVEELVVPGQGFGLGHITRGTRKFRNAVHSRFARDVTPEGPEKLYISRSKLGLSKGGLLGEEQMEELLQAEGYEIFHPQDHSLTEQLARYKAARQVIAADGSALHLFAMVGRPDQKVAMVLRRQSGANNLLAMNVAHFCKCNPLVIGALRTEWVPVNKPKSSRNSFGEIDHSVIGRALATHGFISADAKWPVLSDDQRQQILVEKGLGGSDRFVESPEFKQQRIREMRRARRARRAAKTANA</sequence>
<reference evidence="3 5" key="2">
    <citation type="submission" date="2023-02" db="EMBL/GenBank/DDBJ databases">
        <title>Population genomics of bacteria associated with diatom.</title>
        <authorList>
            <person name="Xie J."/>
            <person name="Wang H."/>
        </authorList>
    </citation>
    <scope>NUCLEOTIDE SEQUENCE [LARGE SCALE GENOMIC DNA]</scope>
    <source>
        <strain evidence="3 5">PT47_8</strain>
    </source>
</reference>
<reference evidence="2 4" key="1">
    <citation type="submission" date="2016-04" db="EMBL/GenBank/DDBJ databases">
        <authorList>
            <person name="Evans L.H."/>
            <person name="Alamgir A."/>
            <person name="Owens N."/>
            <person name="Weber N.D."/>
            <person name="Virtaneva K."/>
            <person name="Barbian K."/>
            <person name="Babar A."/>
            <person name="Rosenke K."/>
        </authorList>
    </citation>
    <scope>NUCLEOTIDE SEQUENCE [LARGE SCALE GENOMIC DNA]</scope>
    <source>
        <strain evidence="2 4">JL2886</strain>
    </source>
</reference>
<dbReference type="Proteomes" id="UP001218364">
    <property type="component" value="Unassembled WGS sequence"/>
</dbReference>
<dbReference type="InterPro" id="IPR024698">
    <property type="entry name" value="Caps_psacc_synth_Cps23fI-typ"/>
</dbReference>
<evidence type="ECO:0000259" key="1">
    <source>
        <dbReference type="Pfam" id="PF04577"/>
    </source>
</evidence>
<dbReference type="Pfam" id="PF04577">
    <property type="entry name" value="Glyco_transf_61"/>
    <property type="match status" value="1"/>
</dbReference>
<dbReference type="InterPro" id="IPR049625">
    <property type="entry name" value="Glyco_transf_61_cat"/>
</dbReference>
<evidence type="ECO:0000313" key="5">
    <source>
        <dbReference type="Proteomes" id="UP001218364"/>
    </source>
</evidence>
<dbReference type="Proteomes" id="UP000092565">
    <property type="component" value="Chromosome"/>
</dbReference>
<dbReference type="GO" id="GO:0016757">
    <property type="term" value="F:glycosyltransferase activity"/>
    <property type="evidence" value="ECO:0007669"/>
    <property type="project" value="InterPro"/>
</dbReference>
<accession>A0A1B0ZSW1</accession>
<dbReference type="EMBL" id="CP015124">
    <property type="protein sequence ID" value="ANP37168.1"/>
    <property type="molecule type" value="Genomic_DNA"/>
</dbReference>
<dbReference type="RefSeq" id="WP_065272029.1">
    <property type="nucleotide sequence ID" value="NZ_CP015124.1"/>
</dbReference>
<protein>
    <submittedName>
        <fullName evidence="3">Glycosyltransferase 61 family protein</fullName>
    </submittedName>
</protein>
<dbReference type="PIRSF" id="PIRSF030158">
    <property type="entry name" value="UCP030158"/>
    <property type="match status" value="1"/>
</dbReference>
<organism evidence="2 4">
    <name type="scientific">Phaeobacter gallaeciensis</name>
    <dbReference type="NCBI Taxonomy" id="60890"/>
    <lineage>
        <taxon>Bacteria</taxon>
        <taxon>Pseudomonadati</taxon>
        <taxon>Pseudomonadota</taxon>
        <taxon>Alphaproteobacteria</taxon>
        <taxon>Rhodobacterales</taxon>
        <taxon>Roseobacteraceae</taxon>
        <taxon>Phaeobacter</taxon>
    </lineage>
</organism>
<dbReference type="PATRIC" id="fig|60890.4.peg.2207"/>
<dbReference type="OrthoDB" id="7843421at2"/>
<evidence type="ECO:0000313" key="3">
    <source>
        <dbReference type="EMBL" id="MDE4166568.1"/>
    </source>
</evidence>
<keyword evidence="4" id="KW-1185">Reference proteome</keyword>
<dbReference type="EMBL" id="JARCJK010000006">
    <property type="protein sequence ID" value="MDE4166568.1"/>
    <property type="molecule type" value="Genomic_DNA"/>
</dbReference>
<proteinExistence type="predicted"/>
<evidence type="ECO:0000313" key="4">
    <source>
        <dbReference type="Proteomes" id="UP000092565"/>
    </source>
</evidence>
<gene>
    <name evidence="2" type="ORF">JL2886_02278</name>
    <name evidence="3" type="ORF">PXK24_12780</name>
</gene>
<feature type="domain" description="Glycosyltransferase 61 catalytic" evidence="1">
    <location>
        <begin position="92"/>
        <end position="259"/>
    </location>
</feature>
<evidence type="ECO:0000313" key="2">
    <source>
        <dbReference type="EMBL" id="ANP37168.1"/>
    </source>
</evidence>
<dbReference type="AlphaFoldDB" id="A0A1B0ZSW1"/>